<dbReference type="Gene3D" id="2.60.120.10">
    <property type="entry name" value="Jelly Rolls"/>
    <property type="match status" value="1"/>
</dbReference>
<evidence type="ECO:0000256" key="8">
    <source>
        <dbReference type="ARBA" id="ARBA00082151"/>
    </source>
</evidence>
<dbReference type="GO" id="GO:0019237">
    <property type="term" value="F:centromeric DNA binding"/>
    <property type="evidence" value="ECO:0007669"/>
    <property type="project" value="InterPro"/>
</dbReference>
<evidence type="ECO:0000256" key="3">
    <source>
        <dbReference type="ARBA" id="ARBA00023125"/>
    </source>
</evidence>
<dbReference type="InterPro" id="IPR025974">
    <property type="entry name" value="Mif2/CENP-C_cupin"/>
</dbReference>
<dbReference type="GO" id="GO:0005634">
    <property type="term" value="C:nucleus"/>
    <property type="evidence" value="ECO:0007669"/>
    <property type="project" value="UniProtKB-SubCell"/>
</dbReference>
<feature type="compositionally biased region" description="Polar residues" evidence="10">
    <location>
        <begin position="657"/>
        <end position="669"/>
    </location>
</feature>
<dbReference type="Pfam" id="PF11699">
    <property type="entry name" value="CENP-C_C"/>
    <property type="match status" value="1"/>
</dbReference>
<dbReference type="InterPro" id="IPR014710">
    <property type="entry name" value="RmlC-like_jellyroll"/>
</dbReference>
<dbReference type="GO" id="GO:0051382">
    <property type="term" value="P:kinetochore assembly"/>
    <property type="evidence" value="ECO:0007669"/>
    <property type="project" value="InterPro"/>
</dbReference>
<dbReference type="InterPro" id="IPR028931">
    <property type="entry name" value="CENP-C_mid"/>
</dbReference>
<comment type="subcellular location">
    <subcellularLocation>
        <location evidence="1">Nucleus</location>
    </subcellularLocation>
</comment>
<protein>
    <recommendedName>
        <fullName evidence="7">Centromere protein C</fullName>
    </recommendedName>
    <alternativeName>
        <fullName evidence="8">Centromere autoantigen C</fullName>
    </alternativeName>
    <alternativeName>
        <fullName evidence="9">Centromere protein C 1</fullName>
    </alternativeName>
</protein>
<dbReference type="PANTHER" id="PTHR16684">
    <property type="entry name" value="CENTROMERE PROTEIN C"/>
    <property type="match status" value="1"/>
</dbReference>
<accession>K9ING7</accession>
<dbReference type="Pfam" id="PF15622">
    <property type="entry name" value="CENP_C_N"/>
    <property type="match status" value="1"/>
</dbReference>
<evidence type="ECO:0000256" key="6">
    <source>
        <dbReference type="ARBA" id="ARBA00064952"/>
    </source>
</evidence>
<dbReference type="FunFam" id="2.60.120.10:FF:000033">
    <property type="entry name" value="Centromere protein C 1"/>
    <property type="match status" value="1"/>
</dbReference>
<dbReference type="GO" id="GO:0051455">
    <property type="term" value="P:spindle attachment to meiosis I kinetochore"/>
    <property type="evidence" value="ECO:0007669"/>
    <property type="project" value="TreeGrafter"/>
</dbReference>
<name>K9ING7_DESRO</name>
<feature type="region of interest" description="Disordered" evidence="10">
    <location>
        <begin position="358"/>
        <end position="383"/>
    </location>
</feature>
<dbReference type="GO" id="GO:0005721">
    <property type="term" value="C:pericentric heterochromatin"/>
    <property type="evidence" value="ECO:0007669"/>
    <property type="project" value="UniProtKB-ARBA"/>
</dbReference>
<feature type="compositionally biased region" description="Polar residues" evidence="10">
    <location>
        <begin position="397"/>
        <end position="411"/>
    </location>
</feature>
<dbReference type="PANTHER" id="PTHR16684:SF11">
    <property type="entry name" value="CENTROMERE PROTEIN C"/>
    <property type="match status" value="1"/>
</dbReference>
<evidence type="ECO:0000256" key="2">
    <source>
        <dbReference type="ARBA" id="ARBA00010291"/>
    </source>
</evidence>
<dbReference type="EMBL" id="GABZ01004112">
    <property type="protein sequence ID" value="JAA49413.1"/>
    <property type="molecule type" value="mRNA"/>
</dbReference>
<dbReference type="GO" id="GO:0051315">
    <property type="term" value="P:attachment of mitotic spindle microtubules to kinetochore"/>
    <property type="evidence" value="ECO:0007669"/>
    <property type="project" value="TreeGrafter"/>
</dbReference>
<feature type="region of interest" description="Disordered" evidence="10">
    <location>
        <begin position="66"/>
        <end position="89"/>
    </location>
</feature>
<feature type="compositionally biased region" description="Basic and acidic residues" evidence="10">
    <location>
        <begin position="451"/>
        <end position="471"/>
    </location>
</feature>
<keyword evidence="4" id="KW-0539">Nucleus</keyword>
<sequence length="955" mass="107610">MAASGLDHLKNGYRRRFCRPPRAPDINLRQDQNILVILQDCFEEKSLANDFSTNSTKSILYSTPKEKDTCLQSPSGEAQSQISHSKSVSVSLRKKGASQQFTVKPSKAAKESVQAHEVHQKVLTTDVGSKNTPDSRKMSGKKLKYRHNEADEEFYLSVGSPFVLLDAKTSVLQNAVSPVGQKRETYIFEDSINMLSSSTEISLKTRKRLDFEDKDISKKVEIEKKVSGIEDEVSERPQERKPSKTSQKIIQDSEYEIQPQAKKSFSTLFLETLNRKNESSPVVRYIATAPPQSSPANDMNVEDEFIIDESDNFASRSWITIPRKAVPPKQCTVSGTESTALLPSKKSREKLHSVTPVTLTNDKHSGKGHPVENCQPSEQRKPGRNCILTDEMENNCRSTKNGMYSENAKKSSANKRTIKQKQKRKVKASVFEEQVDMEQAKDKNTNMSHIAQDKSQRNSDRSMEPCEEKRNVRISKKQMPPVGSKKSRTNVSHTANRGKNRECEKKDFSSGSKKNNLIPEEVTSTVTRSHRISRRPSSWWMVNSEQSLVYSNASIRNELSVHNNSGQKPAEKTNQSSKNIGKKPVPFKGKKRANSGHSRAQKILNAKISRGIIDHDETSGSSQNESLECDEADMDKKKNLDHPGVTGSSKDEDGIMTAQNVHLKSQSNGHPCKTPVESDSDSREPKTLVLEGSGPFRLKNYLMSGKNNSAVGDEEVQENSGNSRIKRSKVTQENKIHHKLVLPSNTPNVRRTKRTRLKPLEYWRGERVDYQERQSGGFVIGGILSPDTVSSKRKAKGGTKKMNKIVNRKRICLDNDERKEKLVLNLNIPLGDPLQPTRVKDPETRKIILMDILRPRDMYQFSVEHAELKVYKTLDTPIFSTGKLILGPHQEKGKQHVGPDTLVFYVNFGDLLCTLHETPYIITTGDSFYVPSGNYYNIKNLLNEESVLLFTQIKR</sequence>
<dbReference type="InterPro" id="IPR028386">
    <property type="entry name" value="CENP-C/Mif2/cnp3"/>
</dbReference>
<evidence type="ECO:0000259" key="11">
    <source>
        <dbReference type="Pfam" id="PF11699"/>
    </source>
</evidence>
<dbReference type="InterPro" id="IPR028052">
    <property type="entry name" value="CENP-C_N_dom"/>
</dbReference>
<evidence type="ECO:0000256" key="10">
    <source>
        <dbReference type="SAM" id="MobiDB-lite"/>
    </source>
</evidence>
<dbReference type="AlphaFoldDB" id="K9ING7"/>
<organism evidence="14">
    <name type="scientific">Desmodus rotundus</name>
    <name type="common">Vampire bat</name>
    <dbReference type="NCBI Taxonomy" id="9430"/>
    <lineage>
        <taxon>Eukaryota</taxon>
        <taxon>Metazoa</taxon>
        <taxon>Chordata</taxon>
        <taxon>Craniata</taxon>
        <taxon>Vertebrata</taxon>
        <taxon>Euteleostomi</taxon>
        <taxon>Mammalia</taxon>
        <taxon>Eutheria</taxon>
        <taxon>Laurasiatheria</taxon>
        <taxon>Chiroptera</taxon>
        <taxon>Yangochiroptera</taxon>
        <taxon>Phyllostomidae</taxon>
        <taxon>Desmodontinae</taxon>
        <taxon>Desmodus</taxon>
    </lineage>
</organism>
<feature type="domain" description="CENP-C middle DNMT3B-binding" evidence="12">
    <location>
        <begin position="300"/>
        <end position="561"/>
    </location>
</feature>
<feature type="domain" description="Mif2/CENP-C cupin" evidence="11">
    <location>
        <begin position="868"/>
        <end position="952"/>
    </location>
</feature>
<dbReference type="Pfam" id="PF15620">
    <property type="entry name" value="CENP-C_mid"/>
    <property type="match status" value="1"/>
</dbReference>
<reference evidence="14" key="1">
    <citation type="submission" date="2012-11" db="EMBL/GenBank/DDBJ databases">
        <title>The Vampirome: Transcriptome and Proteome Analysis of the Submandibular and Accessory Glands of the Vampire Bat and Vector of Human Rabies, Desmodus rotundus.</title>
        <authorList>
            <person name="Francischetti I.M.B."/>
            <person name="Assumpcao T.C.F."/>
            <person name="Ma D."/>
            <person name="Vicente E.C."/>
            <person name="Ribeiro J.M.C."/>
        </authorList>
    </citation>
    <scope>NUCLEOTIDE SEQUENCE</scope>
    <source>
        <tissue evidence="14">Salivary gland</tissue>
    </source>
</reference>
<feature type="compositionally biased region" description="Basic and acidic residues" evidence="10">
    <location>
        <begin position="499"/>
        <end position="508"/>
    </location>
</feature>
<feature type="region of interest" description="Disordered" evidence="10">
    <location>
        <begin position="397"/>
        <end position="426"/>
    </location>
</feature>
<dbReference type="GO" id="GO:0000776">
    <property type="term" value="C:kinetochore"/>
    <property type="evidence" value="ECO:0007669"/>
    <property type="project" value="InterPro"/>
</dbReference>
<evidence type="ECO:0000256" key="7">
    <source>
        <dbReference type="ARBA" id="ARBA00068530"/>
    </source>
</evidence>
<comment type="subunit">
    <text evidence="6">Oligomer. Component of the CENPA-NAC complex, at least composed of CENPA, CENPC, CENPH, CENPM, CENPN, CENPT and CENPU. The CENPA-NAC complex interacts with the CENPA-CAD complex, composed of CENPI, CENPK, CENPL, CENPO, CENPP, CENPQ, CENPR and CENPS. Binds to DAXX. Interacts with DNMT3B. Interacts directly with CENPA. Identified in a centromere complex containing histones H2A, H2B and H4, and at least CENPA, CENPB, CENPC, CENPT, CENPN, HJURP, SUPT16H, SSRP1 and RSF1. Interacts with MEIKIN.</text>
</comment>
<evidence type="ECO:0000256" key="5">
    <source>
        <dbReference type="ARBA" id="ARBA00053516"/>
    </source>
</evidence>
<evidence type="ECO:0000256" key="4">
    <source>
        <dbReference type="ARBA" id="ARBA00023242"/>
    </source>
</evidence>
<dbReference type="SUPFAM" id="SSF51182">
    <property type="entry name" value="RmlC-like cupins"/>
    <property type="match status" value="1"/>
</dbReference>
<feature type="region of interest" description="Disordered" evidence="10">
    <location>
        <begin position="562"/>
        <end position="686"/>
    </location>
</feature>
<evidence type="ECO:0000259" key="13">
    <source>
        <dbReference type="Pfam" id="PF15622"/>
    </source>
</evidence>
<feature type="compositionally biased region" description="Low complexity" evidence="10">
    <location>
        <begin position="79"/>
        <end position="89"/>
    </location>
</feature>
<feature type="region of interest" description="Disordered" evidence="10">
    <location>
        <begin position="440"/>
        <end position="515"/>
    </location>
</feature>
<proteinExistence type="evidence at transcript level"/>
<evidence type="ECO:0000256" key="9">
    <source>
        <dbReference type="ARBA" id="ARBA00083562"/>
    </source>
</evidence>
<comment type="function">
    <text evidence="5">Component of the CENPA-NAC (nucleosome-associated) complex, a complex that plays a central role in assembly of kinetochore proteins, mitotic progression and chromosome segregation. The CENPA-NAC complex recruits the CENPA-CAD (nucleosome distal) complex and may be involved in incorporation of newly synthesized CENPA into centromeres. CENPC recruits DNA methylation and DNMT3B to both centromeric and pericentromeric satellite repeats and regulates the histone code in these regions.</text>
</comment>
<keyword evidence="3" id="KW-0238">DNA-binding</keyword>
<evidence type="ECO:0000313" key="14">
    <source>
        <dbReference type="EMBL" id="JAA49413.1"/>
    </source>
</evidence>
<feature type="region of interest" description="Disordered" evidence="10">
    <location>
        <begin position="711"/>
        <end position="734"/>
    </location>
</feature>
<feature type="domain" description="Kinetochore assembly subunit CENP-C N-terminal" evidence="13">
    <location>
        <begin position="7"/>
        <end position="295"/>
    </location>
</feature>
<evidence type="ECO:0000256" key="1">
    <source>
        <dbReference type="ARBA" id="ARBA00004123"/>
    </source>
</evidence>
<feature type="compositionally biased region" description="Polar residues" evidence="10">
    <location>
        <begin position="562"/>
        <end position="579"/>
    </location>
</feature>
<feature type="compositionally biased region" description="Basic residues" evidence="10">
    <location>
        <begin position="412"/>
        <end position="426"/>
    </location>
</feature>
<evidence type="ECO:0000259" key="12">
    <source>
        <dbReference type="Pfam" id="PF15620"/>
    </source>
</evidence>
<dbReference type="InterPro" id="IPR011051">
    <property type="entry name" value="RmlC_Cupin_sf"/>
</dbReference>
<comment type="similarity">
    <text evidence="2">Belongs to the CENP-C/MIF2 family.</text>
</comment>